<dbReference type="SUPFAM" id="SSF53901">
    <property type="entry name" value="Thiolase-like"/>
    <property type="match status" value="2"/>
</dbReference>
<dbReference type="GO" id="GO:0003988">
    <property type="term" value="F:acetyl-CoA C-acyltransferase activity"/>
    <property type="evidence" value="ECO:0007669"/>
    <property type="project" value="UniProtKB-EC"/>
</dbReference>
<dbReference type="InterPro" id="IPR020616">
    <property type="entry name" value="Thiolase_N"/>
</dbReference>
<accession>A0ABU5EHJ0</accession>
<protein>
    <submittedName>
        <fullName evidence="7">Acetyl-CoA C-acyltransferase</fullName>
        <ecNumber evidence="7">2.3.1.16</ecNumber>
    </submittedName>
</protein>
<evidence type="ECO:0000256" key="4">
    <source>
        <dbReference type="RuleBase" id="RU003557"/>
    </source>
</evidence>
<dbReference type="CDD" id="cd00751">
    <property type="entry name" value="thiolase"/>
    <property type="match status" value="1"/>
</dbReference>
<evidence type="ECO:0000313" key="7">
    <source>
        <dbReference type="EMBL" id="MDY0885880.1"/>
    </source>
</evidence>
<evidence type="ECO:0000256" key="3">
    <source>
        <dbReference type="ARBA" id="ARBA00023315"/>
    </source>
</evidence>
<dbReference type="Gene3D" id="3.40.47.10">
    <property type="match status" value="1"/>
</dbReference>
<dbReference type="PIRSF" id="PIRSF000429">
    <property type="entry name" value="Ac-CoA_Ac_transf"/>
    <property type="match status" value="1"/>
</dbReference>
<evidence type="ECO:0000259" key="5">
    <source>
        <dbReference type="Pfam" id="PF00108"/>
    </source>
</evidence>
<gene>
    <name evidence="7" type="ORF">SMD27_23795</name>
</gene>
<organism evidence="7 8">
    <name type="scientific">Dongia soli</name>
    <dbReference type="NCBI Taxonomy" id="600628"/>
    <lineage>
        <taxon>Bacteria</taxon>
        <taxon>Pseudomonadati</taxon>
        <taxon>Pseudomonadota</taxon>
        <taxon>Alphaproteobacteria</taxon>
        <taxon>Rhodospirillales</taxon>
        <taxon>Dongiaceae</taxon>
        <taxon>Dongia</taxon>
    </lineage>
</organism>
<dbReference type="Proteomes" id="UP001279642">
    <property type="component" value="Unassembled WGS sequence"/>
</dbReference>
<dbReference type="EMBL" id="JAXCLW010000016">
    <property type="protein sequence ID" value="MDY0885880.1"/>
    <property type="molecule type" value="Genomic_DNA"/>
</dbReference>
<evidence type="ECO:0000256" key="1">
    <source>
        <dbReference type="ARBA" id="ARBA00010982"/>
    </source>
</evidence>
<evidence type="ECO:0000259" key="6">
    <source>
        <dbReference type="Pfam" id="PF02803"/>
    </source>
</evidence>
<name>A0ABU5EHJ0_9PROT</name>
<dbReference type="InterPro" id="IPR002155">
    <property type="entry name" value="Thiolase"/>
</dbReference>
<feature type="domain" description="Thiolase C-terminal" evidence="6">
    <location>
        <begin position="283"/>
        <end position="422"/>
    </location>
</feature>
<feature type="domain" description="Thiolase N-terminal" evidence="5">
    <location>
        <begin position="9"/>
        <end position="272"/>
    </location>
</feature>
<dbReference type="PANTHER" id="PTHR42689:SF1">
    <property type="entry name" value="ACETYL-COA ACYLTRANSFERASE FADA2 (3-KETOACYL-COA THIOLASE) (BETA-KETOTHIOLASE)-RELATED"/>
    <property type="match status" value="1"/>
</dbReference>
<dbReference type="Pfam" id="PF02803">
    <property type="entry name" value="Thiolase_C"/>
    <property type="match status" value="1"/>
</dbReference>
<keyword evidence="8" id="KW-1185">Reference proteome</keyword>
<proteinExistence type="inferred from homology"/>
<sequence>MMTRFNKDVFLAAGLRTPFGRGGGALANYDALSLSVPVVQAMARHLANQRPDLVLWGTVIPNLGWSNLAREIWMDALLDPTVPSYSVILACATSMTAAFSAAGMLGGGTDIIMVGGSEVMSRPPVGLTAVASDRLRTLFLKDPAEAVAALEKLTPADFILPAKGWANRITGRTMGDHMEETAKEWGITREAQDKWAYESHKRAVDAWQNGFFSDLVVPLPELVKDANPRPDTSLEKLASLQPVFDRSGRGTLTAGNSSPITDGAAGLWVVSAAGRKRLPDSLPTARLVDFEIAAVDFRKDGLLMATCFAIPRLLDRNDLSFSDIALWEIHEAFAAQLLANVAALEKPGWIAERTGVRRDFGRFPWERLNPNGGSVAIGHPFGATGARDLSQAVKELAKMPKGSRAVVSVCADGGEGAVALLENS</sequence>
<evidence type="ECO:0000256" key="2">
    <source>
        <dbReference type="ARBA" id="ARBA00022679"/>
    </source>
</evidence>
<dbReference type="NCBIfam" id="TIGR01930">
    <property type="entry name" value="AcCoA-C-Actrans"/>
    <property type="match status" value="1"/>
</dbReference>
<dbReference type="EC" id="2.3.1.16" evidence="7"/>
<dbReference type="InterPro" id="IPR050521">
    <property type="entry name" value="3-ketoacyl-CoA_Thiolase"/>
</dbReference>
<keyword evidence="3 4" id="KW-0012">Acyltransferase</keyword>
<reference evidence="7 8" key="1">
    <citation type="journal article" date="2016" name="Antonie Van Leeuwenhoek">
        <title>Dongia soli sp. nov., isolated from soil from Dokdo, Korea.</title>
        <authorList>
            <person name="Kim D.U."/>
            <person name="Lee H."/>
            <person name="Kim H."/>
            <person name="Kim S.G."/>
            <person name="Ka J.O."/>
        </authorList>
    </citation>
    <scope>NUCLEOTIDE SEQUENCE [LARGE SCALE GENOMIC DNA]</scope>
    <source>
        <strain evidence="7 8">D78</strain>
    </source>
</reference>
<comment type="caution">
    <text evidence="7">The sequence shown here is derived from an EMBL/GenBank/DDBJ whole genome shotgun (WGS) entry which is preliminary data.</text>
</comment>
<comment type="similarity">
    <text evidence="1 4">Belongs to the thiolase-like superfamily. Thiolase family.</text>
</comment>
<dbReference type="InterPro" id="IPR020617">
    <property type="entry name" value="Thiolase_C"/>
</dbReference>
<dbReference type="InterPro" id="IPR020613">
    <property type="entry name" value="Thiolase_CS"/>
</dbReference>
<dbReference type="InterPro" id="IPR016039">
    <property type="entry name" value="Thiolase-like"/>
</dbReference>
<evidence type="ECO:0000313" key="8">
    <source>
        <dbReference type="Proteomes" id="UP001279642"/>
    </source>
</evidence>
<dbReference type="RefSeq" id="WP_320510956.1">
    <property type="nucleotide sequence ID" value="NZ_JAXCLW010000016.1"/>
</dbReference>
<dbReference type="PROSITE" id="PS00737">
    <property type="entry name" value="THIOLASE_2"/>
    <property type="match status" value="1"/>
</dbReference>
<keyword evidence="2 4" id="KW-0808">Transferase</keyword>
<dbReference type="PANTHER" id="PTHR42689">
    <property type="entry name" value="ACETYL-COA ACYLTRANSFERASE FADA2 (3-KETOACYL-COA THIOLASE) (BETA-KETOTHIOLASE)-RELATED"/>
    <property type="match status" value="1"/>
</dbReference>
<dbReference type="Pfam" id="PF00108">
    <property type="entry name" value="Thiolase_N"/>
    <property type="match status" value="1"/>
</dbReference>